<dbReference type="STRING" id="1297569.MESS2_440068"/>
<protein>
    <submittedName>
        <fullName evidence="1">Uncharacterized protein</fullName>
    </submittedName>
</protein>
<gene>
    <name evidence="1" type="ORF">MESS2_440068</name>
</gene>
<evidence type="ECO:0000313" key="2">
    <source>
        <dbReference type="Proteomes" id="UP000012062"/>
    </source>
</evidence>
<organism evidence="1 2">
    <name type="scientific">Mesorhizobium metallidurans STM 2683</name>
    <dbReference type="NCBI Taxonomy" id="1297569"/>
    <lineage>
        <taxon>Bacteria</taxon>
        <taxon>Pseudomonadati</taxon>
        <taxon>Pseudomonadota</taxon>
        <taxon>Alphaproteobacteria</taxon>
        <taxon>Hyphomicrobiales</taxon>
        <taxon>Phyllobacteriaceae</taxon>
        <taxon>Mesorhizobium</taxon>
    </lineage>
</organism>
<dbReference type="EMBL" id="CAUM01000111">
    <property type="protein sequence ID" value="CCV06963.1"/>
    <property type="molecule type" value="Genomic_DNA"/>
</dbReference>
<proteinExistence type="predicted"/>
<sequence length="57" mass="6750">MLTYVLLVKMQRNRDARRRIRKFASEAGDKLSLQKRLFPNHDTDETLMIIFCCTMSS</sequence>
<dbReference type="AlphaFoldDB" id="M5ESI0"/>
<name>M5ESI0_9HYPH</name>
<evidence type="ECO:0000313" key="1">
    <source>
        <dbReference type="EMBL" id="CCV06963.1"/>
    </source>
</evidence>
<keyword evidence="2" id="KW-1185">Reference proteome</keyword>
<accession>M5ESI0</accession>
<dbReference type="Proteomes" id="UP000012062">
    <property type="component" value="Unassembled WGS sequence"/>
</dbReference>
<reference evidence="1 2" key="1">
    <citation type="submission" date="2013-02" db="EMBL/GenBank/DDBJ databases">
        <authorList>
            <person name="Genoscope - CEA"/>
        </authorList>
    </citation>
    <scope>NUCLEOTIDE SEQUENCE [LARGE SCALE GENOMIC DNA]</scope>
    <source>
        <strain evidence="1 2">STM 2683</strain>
    </source>
</reference>
<comment type="caution">
    <text evidence="1">The sequence shown here is derived from an EMBL/GenBank/DDBJ whole genome shotgun (WGS) entry which is preliminary data.</text>
</comment>